<evidence type="ECO:0000313" key="3">
    <source>
        <dbReference type="Proteomes" id="UP000318053"/>
    </source>
</evidence>
<comment type="caution">
    <text evidence="2">The sequence shown here is derived from an EMBL/GenBank/DDBJ whole genome shotgun (WGS) entry which is preliminary data.</text>
</comment>
<evidence type="ECO:0000313" key="2">
    <source>
        <dbReference type="EMBL" id="TWT56401.1"/>
    </source>
</evidence>
<sequence>MNIQPITHDLLARSVIAVPPLARTGDLAIDHAENRRMVEYLEQGGVTTLLYGGNAVLYHIALSEYAEMLEMLAEISSEATTVIPSVGPAYGTMMDQAAILREFDYPTVMVLPQEAIATSSGITTGTRKFAEAFGKPIVLYIKHDRYMEPEQVRELVDDGLVSAIKYAVVRDDPADDNYLREIIDAVGPDRIVSGIGEQPAIIHMRDFGLAGFTSGCICIAPALSMQMLAAIAAQRYEEAEAIREKFCGLEDLRNDINPIRVLHDAVQIAGISRTGPIMPLLTSISPSEWKLVENAVAELLGAAGLS</sequence>
<dbReference type="RefSeq" id="WP_146393075.1">
    <property type="nucleotide sequence ID" value="NZ_SJPK01000013.1"/>
</dbReference>
<evidence type="ECO:0000256" key="1">
    <source>
        <dbReference type="ARBA" id="ARBA00023239"/>
    </source>
</evidence>
<dbReference type="CDD" id="cd00408">
    <property type="entry name" value="DHDPS-like"/>
    <property type="match status" value="1"/>
</dbReference>
<dbReference type="InterPro" id="IPR013785">
    <property type="entry name" value="Aldolase_TIM"/>
</dbReference>
<dbReference type="Gene3D" id="3.20.20.70">
    <property type="entry name" value="Aldolase class I"/>
    <property type="match status" value="1"/>
</dbReference>
<gene>
    <name evidence="2" type="ORF">CA85_42140</name>
</gene>
<accession>A0A5C5X2C3</accession>
<protein>
    <submittedName>
        <fullName evidence="2">5-dehydro-4-deoxyglucarate dehydratase</fullName>
    </submittedName>
</protein>
<dbReference type="GO" id="GO:0016829">
    <property type="term" value="F:lyase activity"/>
    <property type="evidence" value="ECO:0007669"/>
    <property type="project" value="UniProtKB-KW"/>
</dbReference>
<reference evidence="2 3" key="1">
    <citation type="submission" date="2019-02" db="EMBL/GenBank/DDBJ databases">
        <title>Deep-cultivation of Planctomycetes and their phenomic and genomic characterization uncovers novel biology.</title>
        <authorList>
            <person name="Wiegand S."/>
            <person name="Jogler M."/>
            <person name="Boedeker C."/>
            <person name="Pinto D."/>
            <person name="Vollmers J."/>
            <person name="Rivas-Marin E."/>
            <person name="Kohn T."/>
            <person name="Peeters S.H."/>
            <person name="Heuer A."/>
            <person name="Rast P."/>
            <person name="Oberbeckmann S."/>
            <person name="Bunk B."/>
            <person name="Jeske O."/>
            <person name="Meyerdierks A."/>
            <person name="Storesund J.E."/>
            <person name="Kallscheuer N."/>
            <person name="Luecker S."/>
            <person name="Lage O.M."/>
            <person name="Pohl T."/>
            <person name="Merkel B.J."/>
            <person name="Hornburger P."/>
            <person name="Mueller R.-W."/>
            <person name="Bruemmer F."/>
            <person name="Labrenz M."/>
            <person name="Spormann A.M."/>
            <person name="Op Den Camp H."/>
            <person name="Overmann J."/>
            <person name="Amann R."/>
            <person name="Jetten M.S.M."/>
            <person name="Mascher T."/>
            <person name="Medema M.H."/>
            <person name="Devos D.P."/>
            <person name="Kaster A.-K."/>
            <person name="Ovreas L."/>
            <person name="Rohde M."/>
            <person name="Galperin M.Y."/>
            <person name="Jogler C."/>
        </authorList>
    </citation>
    <scope>NUCLEOTIDE SEQUENCE [LARGE SCALE GENOMIC DNA]</scope>
    <source>
        <strain evidence="2 3">CA85</strain>
    </source>
</reference>
<dbReference type="SUPFAM" id="SSF51569">
    <property type="entry name" value="Aldolase"/>
    <property type="match status" value="1"/>
</dbReference>
<dbReference type="AlphaFoldDB" id="A0A5C5X2C3"/>
<proteinExistence type="predicted"/>
<dbReference type="EMBL" id="SJPK01000013">
    <property type="protein sequence ID" value="TWT56401.1"/>
    <property type="molecule type" value="Genomic_DNA"/>
</dbReference>
<dbReference type="OrthoDB" id="8878499at2"/>
<dbReference type="Pfam" id="PF00701">
    <property type="entry name" value="DHDPS"/>
    <property type="match status" value="1"/>
</dbReference>
<keyword evidence="3" id="KW-1185">Reference proteome</keyword>
<keyword evidence="1" id="KW-0456">Lyase</keyword>
<name>A0A5C5X2C3_9BACT</name>
<dbReference type="SMART" id="SM01130">
    <property type="entry name" value="DHDPS"/>
    <property type="match status" value="1"/>
</dbReference>
<organism evidence="2 3">
    <name type="scientific">Allorhodopirellula solitaria</name>
    <dbReference type="NCBI Taxonomy" id="2527987"/>
    <lineage>
        <taxon>Bacteria</taxon>
        <taxon>Pseudomonadati</taxon>
        <taxon>Planctomycetota</taxon>
        <taxon>Planctomycetia</taxon>
        <taxon>Pirellulales</taxon>
        <taxon>Pirellulaceae</taxon>
        <taxon>Allorhodopirellula</taxon>
    </lineage>
</organism>
<dbReference type="InterPro" id="IPR002220">
    <property type="entry name" value="DapA-like"/>
</dbReference>
<dbReference type="Proteomes" id="UP000318053">
    <property type="component" value="Unassembled WGS sequence"/>
</dbReference>